<keyword evidence="2" id="KW-0560">Oxidoreductase</keyword>
<dbReference type="InterPro" id="IPR029039">
    <property type="entry name" value="Flavoprotein-like_sf"/>
</dbReference>
<reference evidence="4 5" key="1">
    <citation type="journal article" date="2014" name="Genome Biol. Evol.">
        <title>Molecular evolution of the substrate utilization strategies and putative virulence factors in mosquito-associated Spiroplasma species.</title>
        <authorList>
            <person name="Chang T.H."/>
            <person name="Lo W.S."/>
            <person name="Ku C."/>
            <person name="Chen L.L."/>
            <person name="Kuo C.H."/>
        </authorList>
    </citation>
    <scope>NUCLEOTIDE SEQUENCE [LARGE SCALE GENOMIC DNA]</scope>
    <source>
        <strain evidence="4">AES-1</strain>
    </source>
</reference>
<dbReference type="AlphaFoldDB" id="W6A7X0"/>
<dbReference type="KEGG" id="scq:SCULI_v1c06390"/>
<dbReference type="InterPro" id="IPR051545">
    <property type="entry name" value="NAD(P)H_dehydrogenase_qn"/>
</dbReference>
<comment type="similarity">
    <text evidence="1">Belongs to the NAD(P)H dehydrogenase (quinone) family.</text>
</comment>
<dbReference type="OrthoDB" id="9798454at2"/>
<dbReference type="RefSeq" id="WP_025363215.1">
    <property type="nucleotide sequence ID" value="NZ_CP006681.1"/>
</dbReference>
<dbReference type="SUPFAM" id="SSF52218">
    <property type="entry name" value="Flavoproteins"/>
    <property type="match status" value="1"/>
</dbReference>
<evidence type="ECO:0000313" key="4">
    <source>
        <dbReference type="EMBL" id="AHI52980.1"/>
    </source>
</evidence>
<dbReference type="Pfam" id="PF02525">
    <property type="entry name" value="Flavodoxin_2"/>
    <property type="match status" value="1"/>
</dbReference>
<evidence type="ECO:0000259" key="3">
    <source>
        <dbReference type="Pfam" id="PF02525"/>
    </source>
</evidence>
<dbReference type="STRING" id="1276246.SCULI_v1c06390"/>
<dbReference type="InterPro" id="IPR003680">
    <property type="entry name" value="Flavodoxin_fold"/>
</dbReference>
<dbReference type="Proteomes" id="UP000019267">
    <property type="component" value="Chromosome"/>
</dbReference>
<evidence type="ECO:0000256" key="2">
    <source>
        <dbReference type="ARBA" id="ARBA00023002"/>
    </source>
</evidence>
<feature type="domain" description="Flavodoxin-like fold" evidence="3">
    <location>
        <begin position="1"/>
        <end position="187"/>
    </location>
</feature>
<sequence length="194" mass="22533">MKTVIVIANPKDKSYNHAIVDSIVSGLESKNKEYVIWDLYKMNFNPVLEQEEFEQFGYGKITHPELVDMINTLSNEAEQIIFVYPLFYFDMPAILKGFFDRIFIGTLIKDGLSPIDWKPSIDIDKTFIIQTSLGDNWSLSKSIAKELYDKMSKSLLDKLGLFNTEVIHFKNILLTTQEQRVEFLDQMKEKFALD</sequence>
<dbReference type="PANTHER" id="PTHR10204:SF34">
    <property type="entry name" value="NAD(P)H DEHYDROGENASE [QUINONE] 1 ISOFORM 1"/>
    <property type="match status" value="1"/>
</dbReference>
<accession>W6A7X0</accession>
<dbReference type="Gene3D" id="3.40.50.360">
    <property type="match status" value="1"/>
</dbReference>
<keyword evidence="5" id="KW-1185">Reference proteome</keyword>
<dbReference type="PATRIC" id="fig|1276246.3.peg.638"/>
<proteinExistence type="inferred from homology"/>
<gene>
    <name evidence="4" type="ORF">SCULI_v1c06390</name>
</gene>
<dbReference type="EMBL" id="CP006681">
    <property type="protein sequence ID" value="AHI52980.1"/>
    <property type="molecule type" value="Genomic_DNA"/>
</dbReference>
<dbReference type="PANTHER" id="PTHR10204">
    <property type="entry name" value="NAD P H OXIDOREDUCTASE-RELATED"/>
    <property type="match status" value="1"/>
</dbReference>
<dbReference type="GO" id="GO:0003955">
    <property type="term" value="F:NAD(P)H dehydrogenase (quinone) activity"/>
    <property type="evidence" value="ECO:0007669"/>
    <property type="project" value="TreeGrafter"/>
</dbReference>
<evidence type="ECO:0000256" key="1">
    <source>
        <dbReference type="ARBA" id="ARBA00006252"/>
    </source>
</evidence>
<dbReference type="HOGENOM" id="CLU_058643_1_0_14"/>
<dbReference type="GO" id="GO:0005829">
    <property type="term" value="C:cytosol"/>
    <property type="evidence" value="ECO:0007669"/>
    <property type="project" value="TreeGrafter"/>
</dbReference>
<protein>
    <submittedName>
        <fullName evidence="4">NADPH dehydrogenase</fullName>
    </submittedName>
</protein>
<organism evidence="4 5">
    <name type="scientific">Spiroplasma culicicola AES-1</name>
    <dbReference type="NCBI Taxonomy" id="1276246"/>
    <lineage>
        <taxon>Bacteria</taxon>
        <taxon>Bacillati</taxon>
        <taxon>Mycoplasmatota</taxon>
        <taxon>Mollicutes</taxon>
        <taxon>Entomoplasmatales</taxon>
        <taxon>Spiroplasmataceae</taxon>
        <taxon>Spiroplasma</taxon>
    </lineage>
</organism>
<name>W6A7X0_9MOLU</name>
<evidence type="ECO:0000313" key="5">
    <source>
        <dbReference type="Proteomes" id="UP000019267"/>
    </source>
</evidence>
<dbReference type="eggNOG" id="COG2249">
    <property type="taxonomic scope" value="Bacteria"/>
</dbReference>